<keyword evidence="4" id="KW-1185">Reference proteome</keyword>
<dbReference type="PATRIC" id="fig|555500.3.peg.2828"/>
<dbReference type="AlphaFoldDB" id="K2PRP2"/>
<dbReference type="GO" id="GO:0016491">
    <property type="term" value="F:oxidoreductase activity"/>
    <property type="evidence" value="ECO:0007669"/>
    <property type="project" value="InterPro"/>
</dbReference>
<dbReference type="Pfam" id="PF00578">
    <property type="entry name" value="AhpC-TSA"/>
    <property type="match status" value="1"/>
</dbReference>
<dbReference type="InterPro" id="IPR050553">
    <property type="entry name" value="Thioredoxin_ResA/DsbE_sf"/>
</dbReference>
<dbReference type="PANTHER" id="PTHR42852">
    <property type="entry name" value="THIOL:DISULFIDE INTERCHANGE PROTEIN DSBE"/>
    <property type="match status" value="1"/>
</dbReference>
<dbReference type="STRING" id="555500.I215_13732"/>
<evidence type="ECO:0000313" key="3">
    <source>
        <dbReference type="EMBL" id="EKF54184.1"/>
    </source>
</evidence>
<dbReference type="PROSITE" id="PS51352">
    <property type="entry name" value="THIOREDOXIN_2"/>
    <property type="match status" value="1"/>
</dbReference>
<feature type="domain" description="Thioredoxin" evidence="2">
    <location>
        <begin position="290"/>
        <end position="434"/>
    </location>
</feature>
<comment type="caution">
    <text evidence="3">The sequence shown here is derived from an EMBL/GenBank/DDBJ whole genome shotgun (WGS) entry which is preliminary data.</text>
</comment>
<dbReference type="PANTHER" id="PTHR42852:SF13">
    <property type="entry name" value="PROTEIN DIPZ"/>
    <property type="match status" value="1"/>
</dbReference>
<dbReference type="eggNOG" id="COG0526">
    <property type="taxonomic scope" value="Bacteria"/>
</dbReference>
<dbReference type="EMBL" id="AMSG01000029">
    <property type="protein sequence ID" value="EKF54184.1"/>
    <property type="molecule type" value="Genomic_DNA"/>
</dbReference>
<dbReference type="SUPFAM" id="SSF52833">
    <property type="entry name" value="Thioredoxin-like"/>
    <property type="match status" value="1"/>
</dbReference>
<dbReference type="InterPro" id="IPR000866">
    <property type="entry name" value="AhpC/TSA"/>
</dbReference>
<evidence type="ECO:0000259" key="2">
    <source>
        <dbReference type="PROSITE" id="PS51352"/>
    </source>
</evidence>
<sequence length="434" mass="50363">MKNILTFLLLLPLFINAQYTISGTFEPANTFTTVYLYQINPQAENFLNYISHKRLDENSKVSIDLPKELTPGMYQLNFGIPRADYHFNFIYNGKEDIVFQYSQEDGVSYLESQENMVYLEYLHKSQMTNELLSAVFYPDVSEKDYKAVFEAIAEIQHHFELRSMGLLARSFIRSGRSPIPDHQIGPNEYIALEKEHYFDYINYNDKTLQNSFRLVNLSILYVLKFNQEQQTDVYIENIGEVMRRIGEDLNLKKEVATRLWVNFSSDADNTLANYIADTYLFPAAKKTGDYKLITEIEQFQATALGSEAPDFQVSDGKKLSDLNKAKQYVLIFWSSTCSHCLKEIPQIHELVDAMDSKNLEVIAFGLEDQLYPWKATIEDYPNFIHIYGEGKWDNKTAEAYNITSTPTYFVLDKDKIIRSKPESLEELLEILKTE</sequence>
<dbReference type="InterPro" id="IPR036249">
    <property type="entry name" value="Thioredoxin-like_sf"/>
</dbReference>
<feature type="chain" id="PRO_5003863212" evidence="1">
    <location>
        <begin position="18"/>
        <end position="434"/>
    </location>
</feature>
<gene>
    <name evidence="3" type="ORF">I215_13732</name>
</gene>
<dbReference type="RefSeq" id="WP_008992584.1">
    <property type="nucleotide sequence ID" value="NZ_AMSG01000029.1"/>
</dbReference>
<accession>K2PRP2</accession>
<evidence type="ECO:0000256" key="1">
    <source>
        <dbReference type="SAM" id="SignalP"/>
    </source>
</evidence>
<dbReference type="Gene3D" id="3.40.30.10">
    <property type="entry name" value="Glutaredoxin"/>
    <property type="match status" value="1"/>
</dbReference>
<organism evidence="3 4">
    <name type="scientific">Galbibacter marinus</name>
    <dbReference type="NCBI Taxonomy" id="555500"/>
    <lineage>
        <taxon>Bacteria</taxon>
        <taxon>Pseudomonadati</taxon>
        <taxon>Bacteroidota</taxon>
        <taxon>Flavobacteriia</taxon>
        <taxon>Flavobacteriales</taxon>
        <taxon>Flavobacteriaceae</taxon>
        <taxon>Galbibacter</taxon>
    </lineage>
</organism>
<protein>
    <submittedName>
        <fullName evidence="3">Redoxin domain-containing protein</fullName>
    </submittedName>
</protein>
<dbReference type="OrthoDB" id="6399635at2"/>
<keyword evidence="1" id="KW-0732">Signal</keyword>
<reference evidence="3 4" key="1">
    <citation type="journal article" date="2012" name="J. Bacteriol.">
        <title>Genome Sequence of Galbibacter marinum Type Strain ck-I2-15.</title>
        <authorList>
            <person name="Lai Q."/>
            <person name="Li C."/>
            <person name="Shao Z."/>
        </authorList>
    </citation>
    <scope>NUCLEOTIDE SEQUENCE [LARGE SCALE GENOMIC DNA]</scope>
    <source>
        <strain evidence="4">ck-I2-15</strain>
    </source>
</reference>
<dbReference type="InterPro" id="IPR013766">
    <property type="entry name" value="Thioredoxin_domain"/>
</dbReference>
<dbReference type="Proteomes" id="UP000007364">
    <property type="component" value="Unassembled WGS sequence"/>
</dbReference>
<proteinExistence type="predicted"/>
<dbReference type="CDD" id="cd02966">
    <property type="entry name" value="TlpA_like_family"/>
    <property type="match status" value="1"/>
</dbReference>
<name>K2PRP2_9FLAO</name>
<evidence type="ECO:0000313" key="4">
    <source>
        <dbReference type="Proteomes" id="UP000007364"/>
    </source>
</evidence>
<feature type="signal peptide" evidence="1">
    <location>
        <begin position="1"/>
        <end position="17"/>
    </location>
</feature>
<dbReference type="GO" id="GO:0016209">
    <property type="term" value="F:antioxidant activity"/>
    <property type="evidence" value="ECO:0007669"/>
    <property type="project" value="InterPro"/>
</dbReference>